<sequence>MKQAGISKFSTLLVFVFLSFSCSSDLDFDQIDDLKLEPVVVANLTYFNIPAKDFVDNGNEQNIAFDAQDFNPFRNSLMREDLIKAEFGFEITNTINRAYKIDLVLIDSQNNTIETLSFNVPSYTGTNNVLSFTEVFENQRLVNLKRLQKIGFVITMAAGPPLTENSPGNLKLRSAGILNFDIEIAD</sequence>
<comment type="caution">
    <text evidence="1">The sequence shown here is derived from an EMBL/GenBank/DDBJ whole genome shotgun (WGS) entry which is preliminary data.</text>
</comment>
<accession>A0A2V4BWN3</accession>
<evidence type="ECO:0000313" key="1">
    <source>
        <dbReference type="EMBL" id="PXY43428.1"/>
    </source>
</evidence>
<reference evidence="1 2" key="1">
    <citation type="submission" date="2018-05" db="EMBL/GenBank/DDBJ databases">
        <title>Flavobacterium sp. strain IMCC34758, incomplete genome.</title>
        <authorList>
            <person name="Joung Y."/>
        </authorList>
    </citation>
    <scope>NUCLEOTIDE SEQUENCE [LARGE SCALE GENOMIC DNA]</scope>
    <source>
        <strain evidence="1 2">IMCC34758</strain>
    </source>
</reference>
<protein>
    <submittedName>
        <fullName evidence="1">Uncharacterized protein</fullName>
    </submittedName>
</protein>
<gene>
    <name evidence="1" type="ORF">DMB68_20520</name>
</gene>
<organism evidence="1 2">
    <name type="scientific">Flavobacterium hydrophilum</name>
    <dbReference type="NCBI Taxonomy" id="2211445"/>
    <lineage>
        <taxon>Bacteria</taxon>
        <taxon>Pseudomonadati</taxon>
        <taxon>Bacteroidota</taxon>
        <taxon>Flavobacteriia</taxon>
        <taxon>Flavobacteriales</taxon>
        <taxon>Flavobacteriaceae</taxon>
        <taxon>Flavobacterium</taxon>
    </lineage>
</organism>
<proteinExistence type="predicted"/>
<dbReference type="EMBL" id="QJHL01000006">
    <property type="protein sequence ID" value="PXY43428.1"/>
    <property type="molecule type" value="Genomic_DNA"/>
</dbReference>
<evidence type="ECO:0000313" key="2">
    <source>
        <dbReference type="Proteomes" id="UP000247681"/>
    </source>
</evidence>
<dbReference type="OrthoDB" id="1448832at2"/>
<keyword evidence="2" id="KW-1185">Reference proteome</keyword>
<dbReference type="AlphaFoldDB" id="A0A2V4BWN3"/>
<name>A0A2V4BWN3_9FLAO</name>
<dbReference type="Proteomes" id="UP000247681">
    <property type="component" value="Unassembled WGS sequence"/>
</dbReference>
<dbReference type="RefSeq" id="WP_110348505.1">
    <property type="nucleotide sequence ID" value="NZ_QJHL01000006.1"/>
</dbReference>
<dbReference type="PROSITE" id="PS51257">
    <property type="entry name" value="PROKAR_LIPOPROTEIN"/>
    <property type="match status" value="1"/>
</dbReference>